<name>A0A4P8ISN0_9BURK</name>
<evidence type="ECO:0000259" key="1">
    <source>
        <dbReference type="Pfam" id="PF21211"/>
    </source>
</evidence>
<dbReference type="InterPro" id="IPR036412">
    <property type="entry name" value="HAD-like_sf"/>
</dbReference>
<dbReference type="EMBL" id="CP040077">
    <property type="protein sequence ID" value="QCP50755.1"/>
    <property type="molecule type" value="Genomic_DNA"/>
</dbReference>
<dbReference type="SUPFAM" id="SSF56784">
    <property type="entry name" value="HAD-like"/>
    <property type="match status" value="1"/>
</dbReference>
<evidence type="ECO:0000313" key="2">
    <source>
        <dbReference type="EMBL" id="QCP50755.1"/>
    </source>
</evidence>
<dbReference type="OrthoDB" id="323926at2"/>
<dbReference type="InterPro" id="IPR036514">
    <property type="entry name" value="SGNH_hydro_sf"/>
</dbReference>
<evidence type="ECO:0000313" key="3">
    <source>
        <dbReference type="Proteomes" id="UP000298656"/>
    </source>
</evidence>
<keyword evidence="3" id="KW-1185">Reference proteome</keyword>
<reference evidence="2 3" key="1">
    <citation type="submission" date="2019-05" db="EMBL/GenBank/DDBJ databases">
        <title>Burkholderia sp. DHOD12, isolated from subtropical forest soil.</title>
        <authorList>
            <person name="Gao Z.-H."/>
            <person name="Qiu L.-H."/>
        </authorList>
    </citation>
    <scope>NUCLEOTIDE SEQUENCE [LARGE SCALE GENOMIC DNA]</scope>
    <source>
        <strain evidence="2 3">DHOD12</strain>
    </source>
</reference>
<feature type="domain" description="BF1531-like N-terminal" evidence="1">
    <location>
        <begin position="36"/>
        <end position="227"/>
    </location>
</feature>
<gene>
    <name evidence="2" type="ORF">FAZ95_17295</name>
</gene>
<dbReference type="InterPro" id="IPR016181">
    <property type="entry name" value="Acyl_CoA_acyltransferase"/>
</dbReference>
<dbReference type="GO" id="GO:0016788">
    <property type="term" value="F:hydrolase activity, acting on ester bonds"/>
    <property type="evidence" value="ECO:0007669"/>
    <property type="project" value="UniProtKB-ARBA"/>
</dbReference>
<dbReference type="NCBIfam" id="TIGR01686">
    <property type="entry name" value="FkbH"/>
    <property type="match status" value="1"/>
</dbReference>
<dbReference type="Gene3D" id="3.40.50.1110">
    <property type="entry name" value="SGNH hydrolase"/>
    <property type="match status" value="1"/>
</dbReference>
<dbReference type="InterPro" id="IPR023214">
    <property type="entry name" value="HAD_sf"/>
</dbReference>
<accession>A0A4P8ISN0</accession>
<protein>
    <submittedName>
        <fullName evidence="2">HAD-IIIC family phosphatase</fullName>
    </submittedName>
</protein>
<dbReference type="SUPFAM" id="SSF55729">
    <property type="entry name" value="Acyl-CoA N-acyltransferases (Nat)"/>
    <property type="match status" value="1"/>
</dbReference>
<organism evidence="2 3">
    <name type="scientific">Trinickia violacea</name>
    <dbReference type="NCBI Taxonomy" id="2571746"/>
    <lineage>
        <taxon>Bacteria</taxon>
        <taxon>Pseudomonadati</taxon>
        <taxon>Pseudomonadota</taxon>
        <taxon>Betaproteobacteria</taxon>
        <taxon>Burkholderiales</taxon>
        <taxon>Burkholderiaceae</taxon>
        <taxon>Trinickia</taxon>
    </lineage>
</organism>
<proteinExistence type="predicted"/>
<dbReference type="InterPro" id="IPR010037">
    <property type="entry name" value="FkbH_domain"/>
</dbReference>
<dbReference type="InterPro" id="IPR049369">
    <property type="entry name" value="BF1531-like_N"/>
</dbReference>
<sequence length="592" mass="66603">MSTQPNQQMSMDALDYATLRRRAQTFTADERLKPVRLALLADCATQHIVPLLRVLAADRGFNLSVYEAPYEGIGAEVSDPESGLYKFAPDFVSILNMTEKAKRRLGPDQPERGWSNEASRIVSIWDAIANKHACKIIQSTMVMPAEREFGNYESLMTGSLGYAVSSVNRHVAEAARERKDVFVNDVEYLAGEVGRMRWRDEKLWLMAKIPCALDYLPRLAKNIVDIIAASMGSIVKCVVLDLDNTLWGGVIGDDGLDGIALGDLGEGQAYCDLQHHLLNLKKRGIILAVNSKNEHANAILPFREHPDMVLKEDDIAVFRANWNDKASNLHAIRDTLNIGFDSMVFLDDNPFERNLVRGLIPQVIVPELPEDPGKYLATIAELNLFETTTHSREDAERADLYRQEAKRQEMQSAFGSYEEYLRSLEMTGTISRFTPFNLPRIAQLIQRSNQFNLTTRRYGESECAALMEDEANCYPFTVTLADNVGSHGLISVIALKFEGEVARVDLYLMSCRVLRRGVEDFAMNHIVEVCSSRGIRTIVGEYIPSSKNAMVERFYEQFGFTPRPVPDTNTTEWVIDVADYTKRPHFITAAQA</sequence>
<dbReference type="Gene3D" id="3.40.630.30">
    <property type="match status" value="1"/>
</dbReference>
<dbReference type="AlphaFoldDB" id="A0A4P8ISN0"/>
<dbReference type="NCBIfam" id="TIGR01681">
    <property type="entry name" value="HAD-SF-IIIC"/>
    <property type="match status" value="1"/>
</dbReference>
<dbReference type="KEGG" id="tvl:FAZ95_17295"/>
<dbReference type="Pfam" id="PF21211">
    <property type="entry name" value="FkbH_N"/>
    <property type="match status" value="1"/>
</dbReference>
<dbReference type="Proteomes" id="UP000298656">
    <property type="component" value="Chromosome 1"/>
</dbReference>
<dbReference type="Gene3D" id="3.40.50.1000">
    <property type="entry name" value="HAD superfamily/HAD-like"/>
    <property type="match status" value="1"/>
</dbReference>
<dbReference type="InterPro" id="IPR010033">
    <property type="entry name" value="HAD_SF_ppase_IIIC"/>
</dbReference>